<sequence length="82" mass="9137">MVIVSSPETTEDDIYRSIQRAIHGTILHSKDDWSHPIYCDEAFAENMSNKCAVLGELCKGGELLDRILSRLVLDFIVLVASS</sequence>
<protein>
    <submittedName>
        <fullName evidence="1">Uncharacterized protein</fullName>
    </submittedName>
</protein>
<comment type="caution">
    <text evidence="1">The sequence shown here is derived from an EMBL/GenBank/DDBJ whole genome shotgun (WGS) entry which is preliminary data.</text>
</comment>
<proteinExistence type="predicted"/>
<gene>
    <name evidence="1" type="ORF">MRB53_035528</name>
</gene>
<name>A0ACC2K4X1_PERAE</name>
<evidence type="ECO:0000313" key="1">
    <source>
        <dbReference type="EMBL" id="KAJ8616156.1"/>
    </source>
</evidence>
<organism evidence="1 2">
    <name type="scientific">Persea americana</name>
    <name type="common">Avocado</name>
    <dbReference type="NCBI Taxonomy" id="3435"/>
    <lineage>
        <taxon>Eukaryota</taxon>
        <taxon>Viridiplantae</taxon>
        <taxon>Streptophyta</taxon>
        <taxon>Embryophyta</taxon>
        <taxon>Tracheophyta</taxon>
        <taxon>Spermatophyta</taxon>
        <taxon>Magnoliopsida</taxon>
        <taxon>Magnoliidae</taxon>
        <taxon>Laurales</taxon>
        <taxon>Lauraceae</taxon>
        <taxon>Persea</taxon>
    </lineage>
</organism>
<keyword evidence="2" id="KW-1185">Reference proteome</keyword>
<reference evidence="1 2" key="1">
    <citation type="journal article" date="2022" name="Hortic Res">
        <title>A haplotype resolved chromosomal level avocado genome allows analysis of novel avocado genes.</title>
        <authorList>
            <person name="Nath O."/>
            <person name="Fletcher S.J."/>
            <person name="Hayward A."/>
            <person name="Shaw L.M."/>
            <person name="Masouleh A.K."/>
            <person name="Furtado A."/>
            <person name="Henry R.J."/>
            <person name="Mitter N."/>
        </authorList>
    </citation>
    <scope>NUCLEOTIDE SEQUENCE [LARGE SCALE GENOMIC DNA]</scope>
    <source>
        <strain evidence="2">cv. Hass</strain>
    </source>
</reference>
<dbReference type="Proteomes" id="UP001234297">
    <property type="component" value="Chromosome 12"/>
</dbReference>
<dbReference type="EMBL" id="CM056820">
    <property type="protein sequence ID" value="KAJ8616156.1"/>
    <property type="molecule type" value="Genomic_DNA"/>
</dbReference>
<evidence type="ECO:0000313" key="2">
    <source>
        <dbReference type="Proteomes" id="UP001234297"/>
    </source>
</evidence>
<accession>A0ACC2K4X1</accession>